<dbReference type="AlphaFoldDB" id="A0A1W1C1F2"/>
<protein>
    <submittedName>
        <fullName evidence="1">Uncharacterized protein</fullName>
    </submittedName>
</protein>
<accession>A0A1W1C1F2</accession>
<dbReference type="EMBL" id="FPHE01000092">
    <property type="protein sequence ID" value="SFV59660.1"/>
    <property type="molecule type" value="Genomic_DNA"/>
</dbReference>
<name>A0A1W1C1F2_9ZZZZ</name>
<sequence length="175" mass="20536">MENIRFVKAPLKIKFEEISGADEKYKREFDQLVSSDEDSIGQWLKLAKARGETGDSDQVLLNLIVELHRKIDDLSAFIKNEKPSYLKLAFEEDISEIGFEHFKLLNFELEKDKRYYARIPMPVFPKREFALFFKAIDKNIAQIVLMHELDIKDWSSYMSARERVMIREAKALKGV</sequence>
<organism evidence="1">
    <name type="scientific">hydrothermal vent metagenome</name>
    <dbReference type="NCBI Taxonomy" id="652676"/>
    <lineage>
        <taxon>unclassified sequences</taxon>
        <taxon>metagenomes</taxon>
        <taxon>ecological metagenomes</taxon>
    </lineage>
</organism>
<reference evidence="1" key="1">
    <citation type="submission" date="2016-10" db="EMBL/GenBank/DDBJ databases">
        <authorList>
            <person name="de Groot N.N."/>
        </authorList>
    </citation>
    <scope>NUCLEOTIDE SEQUENCE</scope>
</reference>
<proteinExistence type="predicted"/>
<gene>
    <name evidence="1" type="ORF">MNB_SV-12-1321</name>
</gene>
<evidence type="ECO:0000313" key="1">
    <source>
        <dbReference type="EMBL" id="SFV59660.1"/>
    </source>
</evidence>